<accession>A0A934QFE1</accession>
<sequence length="343" mass="38580">MRPGTDDVELETINVIDDHAVQPTFSIVMPSYNTERFIGDAILSVARQHYQPVELVIVDDGSTDETAAAVEAYQERFAVPILLLRQRNQGAGAARNAGVAAAVGEWIVFLDSDDVLEPNALAAFATPLHTFPDAQWIGGDFSVVDEDDRAEIIPSLADRQKVRELLGEAFEDRRPLRLEDSGPKFIRVSLTAVGALAVRRDFFCQAGGFDESLRQAQDYHLWIRLAHLAPFHFVPEKVFRYRQRAGSKTNSGMPPRIGARAAFHALCDDKCLGVDHDAISERLNEFYVTDSIYCARKGRFRSALRLFWQARRYGRLRVRDFYVLAKALLKAVMYGAGRWQSFN</sequence>
<feature type="domain" description="Glycosyltransferase 2-like" evidence="1">
    <location>
        <begin position="26"/>
        <end position="133"/>
    </location>
</feature>
<dbReference type="Gene3D" id="3.90.550.10">
    <property type="entry name" value="Spore Coat Polysaccharide Biosynthesis Protein SpsA, Chain A"/>
    <property type="match status" value="1"/>
</dbReference>
<reference evidence="2" key="1">
    <citation type="submission" date="2017-08" db="EMBL/GenBank/DDBJ databases">
        <authorList>
            <person name="Imhoff J.F."/>
            <person name="Rahn T."/>
            <person name="Kuenzel S."/>
            <person name="Neulinger S.C."/>
        </authorList>
    </citation>
    <scope>NUCLEOTIDE SEQUENCE</scope>
    <source>
        <strain evidence="2">DSM 9154</strain>
    </source>
</reference>
<name>A0A934QFE1_9PROT</name>
<dbReference type="Proteomes" id="UP000778970">
    <property type="component" value="Unassembled WGS sequence"/>
</dbReference>
<gene>
    <name evidence="2" type="ORF">CKO21_02105</name>
</gene>
<dbReference type="RefSeq" id="WP_027289913.1">
    <property type="nucleotide sequence ID" value="NZ_NRRE01000009.1"/>
</dbReference>
<dbReference type="AlphaFoldDB" id="A0A934QFE1"/>
<dbReference type="PANTHER" id="PTHR43685">
    <property type="entry name" value="GLYCOSYLTRANSFERASE"/>
    <property type="match status" value="1"/>
</dbReference>
<reference evidence="2" key="2">
    <citation type="journal article" date="2020" name="Microorganisms">
        <title>Osmotic Adaptation and Compatible Solute Biosynthesis of Phototrophic Bacteria as Revealed from Genome Analyses.</title>
        <authorList>
            <person name="Imhoff J.F."/>
            <person name="Rahn T."/>
            <person name="Kunzel S."/>
            <person name="Keller A."/>
            <person name="Neulinger S.C."/>
        </authorList>
    </citation>
    <scope>NUCLEOTIDE SEQUENCE</scope>
    <source>
        <strain evidence="2">DSM 9154</strain>
    </source>
</reference>
<organism evidence="2 3">
    <name type="scientific">Rhodovibrio salinarum</name>
    <dbReference type="NCBI Taxonomy" id="1087"/>
    <lineage>
        <taxon>Bacteria</taxon>
        <taxon>Pseudomonadati</taxon>
        <taxon>Pseudomonadota</taxon>
        <taxon>Alphaproteobacteria</taxon>
        <taxon>Rhodospirillales</taxon>
        <taxon>Rhodovibrionaceae</taxon>
        <taxon>Rhodovibrio</taxon>
    </lineage>
</organism>
<dbReference type="Pfam" id="PF00535">
    <property type="entry name" value="Glycos_transf_2"/>
    <property type="match status" value="1"/>
</dbReference>
<evidence type="ECO:0000259" key="1">
    <source>
        <dbReference type="Pfam" id="PF00535"/>
    </source>
</evidence>
<dbReference type="InterPro" id="IPR029044">
    <property type="entry name" value="Nucleotide-diphossugar_trans"/>
</dbReference>
<dbReference type="InterPro" id="IPR001173">
    <property type="entry name" value="Glyco_trans_2-like"/>
</dbReference>
<dbReference type="EMBL" id="NRRE01000009">
    <property type="protein sequence ID" value="MBK1696037.1"/>
    <property type="molecule type" value="Genomic_DNA"/>
</dbReference>
<protein>
    <recommendedName>
        <fullName evidence="1">Glycosyltransferase 2-like domain-containing protein</fullName>
    </recommendedName>
</protein>
<keyword evidence="3" id="KW-1185">Reference proteome</keyword>
<evidence type="ECO:0000313" key="3">
    <source>
        <dbReference type="Proteomes" id="UP000778970"/>
    </source>
</evidence>
<dbReference type="InterPro" id="IPR050834">
    <property type="entry name" value="Glycosyltransf_2"/>
</dbReference>
<dbReference type="SUPFAM" id="SSF53448">
    <property type="entry name" value="Nucleotide-diphospho-sugar transferases"/>
    <property type="match status" value="1"/>
</dbReference>
<evidence type="ECO:0000313" key="2">
    <source>
        <dbReference type="EMBL" id="MBK1696037.1"/>
    </source>
</evidence>
<proteinExistence type="predicted"/>
<dbReference type="PANTHER" id="PTHR43685:SF2">
    <property type="entry name" value="GLYCOSYLTRANSFERASE 2-LIKE DOMAIN-CONTAINING PROTEIN"/>
    <property type="match status" value="1"/>
</dbReference>
<comment type="caution">
    <text evidence="2">The sequence shown here is derived from an EMBL/GenBank/DDBJ whole genome shotgun (WGS) entry which is preliminary data.</text>
</comment>